<dbReference type="NCBIfam" id="TIGR04020">
    <property type="entry name" value="seco_metab_LLM"/>
    <property type="match status" value="1"/>
</dbReference>
<reference evidence="4 5" key="1">
    <citation type="journal article" date="2020" name="ISME J.">
        <title>Comparative genomics reveals insights into cyanobacterial evolution and habitat adaptation.</title>
        <authorList>
            <person name="Chen M.Y."/>
            <person name="Teng W.K."/>
            <person name="Zhao L."/>
            <person name="Hu C.X."/>
            <person name="Zhou Y.K."/>
            <person name="Han B.P."/>
            <person name="Song L.R."/>
            <person name="Shu W.S."/>
        </authorList>
    </citation>
    <scope>NUCLEOTIDE SEQUENCE [LARGE SCALE GENOMIC DNA]</scope>
    <source>
        <strain evidence="4 5">FACHB-3921</strain>
    </source>
</reference>
<dbReference type="Gene3D" id="3.20.20.30">
    <property type="entry name" value="Luciferase-like domain"/>
    <property type="match status" value="1"/>
</dbReference>
<evidence type="ECO:0000256" key="2">
    <source>
        <dbReference type="ARBA" id="ARBA00023033"/>
    </source>
</evidence>
<dbReference type="EMBL" id="JACJQL010000060">
    <property type="protein sequence ID" value="MBD2254645.1"/>
    <property type="molecule type" value="Genomic_DNA"/>
</dbReference>
<keyword evidence="2" id="KW-0503">Monooxygenase</keyword>
<keyword evidence="1" id="KW-0560">Oxidoreductase</keyword>
<dbReference type="SUPFAM" id="SSF51679">
    <property type="entry name" value="Bacterial luciferase-like"/>
    <property type="match status" value="1"/>
</dbReference>
<dbReference type="PANTHER" id="PTHR30137:SF8">
    <property type="entry name" value="BLR5498 PROTEIN"/>
    <property type="match status" value="1"/>
</dbReference>
<dbReference type="RefSeq" id="WP_190570958.1">
    <property type="nucleotide sequence ID" value="NZ_JACJQL010000060.1"/>
</dbReference>
<dbReference type="Proteomes" id="UP000621307">
    <property type="component" value="Unassembled WGS sequence"/>
</dbReference>
<name>A0ABR8BL80_9NOSO</name>
<evidence type="ECO:0000256" key="1">
    <source>
        <dbReference type="ARBA" id="ARBA00023002"/>
    </source>
</evidence>
<dbReference type="Pfam" id="PF00296">
    <property type="entry name" value="Bac_luciferase"/>
    <property type="match status" value="1"/>
</dbReference>
<protein>
    <submittedName>
        <fullName evidence="4">LLM class flavin-dependent oxidoreductase</fullName>
    </submittedName>
</protein>
<dbReference type="CDD" id="cd00347">
    <property type="entry name" value="Flavin_utilizing_monoxygenases"/>
    <property type="match status" value="1"/>
</dbReference>
<evidence type="ECO:0000259" key="3">
    <source>
        <dbReference type="Pfam" id="PF00296"/>
    </source>
</evidence>
<accession>A0ABR8BL80</accession>
<evidence type="ECO:0000313" key="4">
    <source>
        <dbReference type="EMBL" id="MBD2254645.1"/>
    </source>
</evidence>
<comment type="caution">
    <text evidence="4">The sequence shown here is derived from an EMBL/GenBank/DDBJ whole genome shotgun (WGS) entry which is preliminary data.</text>
</comment>
<dbReference type="InterPro" id="IPR036661">
    <property type="entry name" value="Luciferase-like_sf"/>
</dbReference>
<sequence length="356" mass="39674">MDFSLFYFDGDGSVARLNQYQLLIESAKFADTNGFTAVWTPERHFHSFGGLYPNPTLTSAALAMITERVQLRAGSFVLPLHDPVRATEEWAVVDNLSHGRVAIAFASGWTVDDFVLAREPHAHRKAVMWRDLEVMRKLWRGEAIERQDATGKTFTVKTLPRPVQNELPVWMTCQSSETFVEAGKLGTHILTSLLGGTLNDIVPKIQLYRKSLAKHGHDPQSGKVALMIHTFLGDDINDVKAKVTQPFCNYLKTHYDLLENLAKGMGLNVSIKNFSEDDIDSLLQFGVEGFMKGRSLIGTPASCLPFLEQIQAAGVDEVACLIDFVQDYDLVMASLPFVSQLKLLQENKKSMVGVRV</sequence>
<feature type="domain" description="Luciferase-like" evidence="3">
    <location>
        <begin position="16"/>
        <end position="317"/>
    </location>
</feature>
<keyword evidence="5" id="KW-1185">Reference proteome</keyword>
<dbReference type="InterPro" id="IPR011251">
    <property type="entry name" value="Luciferase-like_dom"/>
</dbReference>
<dbReference type="PANTHER" id="PTHR30137">
    <property type="entry name" value="LUCIFERASE-LIKE MONOOXYGENASE"/>
    <property type="match status" value="1"/>
</dbReference>
<dbReference type="InterPro" id="IPR024011">
    <property type="entry name" value="Biosynth_lucif-like_mOase_dom"/>
</dbReference>
<evidence type="ECO:0000313" key="5">
    <source>
        <dbReference type="Proteomes" id="UP000621307"/>
    </source>
</evidence>
<gene>
    <name evidence="4" type="ORF">H6G14_25735</name>
</gene>
<organism evidence="4 5">
    <name type="scientific">Nostoc parmelioides FACHB-3921</name>
    <dbReference type="NCBI Taxonomy" id="2692909"/>
    <lineage>
        <taxon>Bacteria</taxon>
        <taxon>Bacillati</taxon>
        <taxon>Cyanobacteriota</taxon>
        <taxon>Cyanophyceae</taxon>
        <taxon>Nostocales</taxon>
        <taxon>Nostocaceae</taxon>
        <taxon>Nostoc</taxon>
    </lineage>
</organism>
<dbReference type="InterPro" id="IPR050766">
    <property type="entry name" value="Bact_Lucif_Oxidored"/>
</dbReference>
<proteinExistence type="predicted"/>